<evidence type="ECO:0000313" key="1">
    <source>
        <dbReference type="EnsemblPlants" id="OGLUM05G11550.1"/>
    </source>
</evidence>
<keyword evidence="2" id="KW-1185">Reference proteome</keyword>
<evidence type="ECO:0000313" key="2">
    <source>
        <dbReference type="Proteomes" id="UP000026961"/>
    </source>
</evidence>
<dbReference type="Gramene" id="OGLUM05G11550.1">
    <property type="protein sequence ID" value="OGLUM05G11550.1"/>
    <property type="gene ID" value="OGLUM05G11550"/>
</dbReference>
<proteinExistence type="predicted"/>
<dbReference type="EnsemblPlants" id="OGLUM05G11550.1">
    <property type="protein sequence ID" value="OGLUM05G11550.1"/>
    <property type="gene ID" value="OGLUM05G11550"/>
</dbReference>
<reference evidence="1" key="1">
    <citation type="submission" date="2015-04" db="UniProtKB">
        <authorList>
            <consortium name="EnsemblPlants"/>
        </authorList>
    </citation>
    <scope>IDENTIFICATION</scope>
</reference>
<organism evidence="1">
    <name type="scientific">Oryza glumipatula</name>
    <dbReference type="NCBI Taxonomy" id="40148"/>
    <lineage>
        <taxon>Eukaryota</taxon>
        <taxon>Viridiplantae</taxon>
        <taxon>Streptophyta</taxon>
        <taxon>Embryophyta</taxon>
        <taxon>Tracheophyta</taxon>
        <taxon>Spermatophyta</taxon>
        <taxon>Magnoliopsida</taxon>
        <taxon>Liliopsida</taxon>
        <taxon>Poales</taxon>
        <taxon>Poaceae</taxon>
        <taxon>BOP clade</taxon>
        <taxon>Oryzoideae</taxon>
        <taxon>Oryzeae</taxon>
        <taxon>Oryzinae</taxon>
        <taxon>Oryza</taxon>
    </lineage>
</organism>
<sequence length="233" mass="24225">MQLLLTPFGPHRPRPNKLIVVDGKGYPVTFPSSASPEEQQQIGLKLPGKKVPEAGQKVAGFALNAEQVSAFGKVVAEGAAATEQFSASGQVVDKVADPNKHAGEAGLGATGEVAAELPLLEANGLAVDREHAQAAGWATVGLTKPTLVDKKINEVVVVGLAPHMTPIRRSDHSNSETALGIASADDDSLLKAMKRKAAINLDDQFAPYGARPALLASPQALQAFVLPVVLIPV</sequence>
<dbReference type="AlphaFoldDB" id="A0A0D9ZX50"/>
<protein>
    <submittedName>
        <fullName evidence="1">Uncharacterized protein</fullName>
    </submittedName>
</protein>
<dbReference type="HOGENOM" id="CLU_1191498_0_0_1"/>
<dbReference type="Proteomes" id="UP000026961">
    <property type="component" value="Chromosome 5"/>
</dbReference>
<accession>A0A0D9ZX50</accession>
<reference evidence="1" key="2">
    <citation type="submission" date="2018-05" db="EMBL/GenBank/DDBJ databases">
        <title>OgluRS3 (Oryza glumaepatula Reference Sequence Version 3).</title>
        <authorList>
            <person name="Zhang J."/>
            <person name="Kudrna D."/>
            <person name="Lee S."/>
            <person name="Talag J."/>
            <person name="Welchert J."/>
            <person name="Wing R.A."/>
        </authorList>
    </citation>
    <scope>NUCLEOTIDE SEQUENCE [LARGE SCALE GENOMIC DNA]</scope>
</reference>
<name>A0A0D9ZX50_9ORYZ</name>